<accession>A0A4S3J2Q2</accession>
<keyword evidence="4" id="KW-1185">Reference proteome</keyword>
<evidence type="ECO:0000259" key="2">
    <source>
        <dbReference type="Pfam" id="PF00195"/>
    </source>
</evidence>
<evidence type="ECO:0000313" key="4">
    <source>
        <dbReference type="Proteomes" id="UP000308092"/>
    </source>
</evidence>
<evidence type="ECO:0000256" key="1">
    <source>
        <dbReference type="ARBA" id="ARBA00022679"/>
    </source>
</evidence>
<sequence>MAAHDVSVVGTGTQYPCYKQGPNFLNDLAHRHYAISPALEKTLEINNKSRIDKRHSILPESHPIWHQSSVPTIKDCDVAFKEYAVQFAEDAAKKAIADWGGATTDITHVVAATCSNTSSPGFDAELSRRLGLGKNTQRILVQGLGCAGGVAALRTAYHHLLAAVNQDKPARALVISCYLAVITKEVPKQIALALPSGFQELIASTECLRSEKSNFDPATYDWALHPGGYMIINIGQEALGLSPHHLRKTYEAYTTAGNTGASTVLSIMDKLAHERASGGDARDKVVGVAFGPDITMEMVLLMKPSCG</sequence>
<dbReference type="InterPro" id="IPR011141">
    <property type="entry name" value="Polyketide_synthase_type-III"/>
</dbReference>
<protein>
    <recommendedName>
        <fullName evidence="2">Chalcone/stilbene synthase N-terminal domain-containing protein</fullName>
    </recommendedName>
</protein>
<dbReference type="PANTHER" id="PTHR11877:SF46">
    <property type="entry name" value="TYPE III POLYKETIDE SYNTHASE A"/>
    <property type="match status" value="1"/>
</dbReference>
<feature type="domain" description="Chalcone/stilbene synthase N-terminal" evidence="2">
    <location>
        <begin position="40"/>
        <end position="189"/>
    </location>
</feature>
<dbReference type="STRING" id="1220188.A0A4S3J2Q2"/>
<evidence type="ECO:0000313" key="3">
    <source>
        <dbReference type="EMBL" id="THC88852.1"/>
    </source>
</evidence>
<dbReference type="Proteomes" id="UP000308092">
    <property type="component" value="Unassembled WGS sequence"/>
</dbReference>
<organism evidence="3 4">
    <name type="scientific">Aspergillus tanneri</name>
    <dbReference type="NCBI Taxonomy" id="1220188"/>
    <lineage>
        <taxon>Eukaryota</taxon>
        <taxon>Fungi</taxon>
        <taxon>Dikarya</taxon>
        <taxon>Ascomycota</taxon>
        <taxon>Pezizomycotina</taxon>
        <taxon>Eurotiomycetes</taxon>
        <taxon>Eurotiomycetidae</taxon>
        <taxon>Eurotiales</taxon>
        <taxon>Aspergillaceae</taxon>
        <taxon>Aspergillus</taxon>
        <taxon>Aspergillus subgen. Circumdati</taxon>
    </lineage>
</organism>
<dbReference type="InterPro" id="IPR016039">
    <property type="entry name" value="Thiolase-like"/>
</dbReference>
<name>A0A4S3J2Q2_9EURO</name>
<dbReference type="AlphaFoldDB" id="A0A4S3J2Q2"/>
<dbReference type="GO" id="GO:0030639">
    <property type="term" value="P:polyketide biosynthetic process"/>
    <property type="evidence" value="ECO:0007669"/>
    <property type="project" value="TreeGrafter"/>
</dbReference>
<dbReference type="PANTHER" id="PTHR11877">
    <property type="entry name" value="HYDROXYMETHYLGLUTARYL-COA SYNTHASE"/>
    <property type="match status" value="1"/>
</dbReference>
<proteinExistence type="predicted"/>
<dbReference type="Pfam" id="PF00195">
    <property type="entry name" value="Chal_sti_synt_N"/>
    <property type="match status" value="1"/>
</dbReference>
<dbReference type="Gene3D" id="3.40.47.10">
    <property type="match status" value="2"/>
</dbReference>
<dbReference type="EMBL" id="SOSA01000755">
    <property type="protein sequence ID" value="THC88852.1"/>
    <property type="molecule type" value="Genomic_DNA"/>
</dbReference>
<dbReference type="GO" id="GO:0016747">
    <property type="term" value="F:acyltransferase activity, transferring groups other than amino-acyl groups"/>
    <property type="evidence" value="ECO:0007669"/>
    <property type="project" value="InterPro"/>
</dbReference>
<comment type="caution">
    <text evidence="3">The sequence shown here is derived from an EMBL/GenBank/DDBJ whole genome shotgun (WGS) entry which is preliminary data.</text>
</comment>
<dbReference type="VEuPathDB" id="FungiDB:EYZ11_011703"/>
<reference evidence="3 4" key="1">
    <citation type="submission" date="2019-03" db="EMBL/GenBank/DDBJ databases">
        <title>The genome sequence of a newly discovered highly antifungal drug resistant Aspergillus species, Aspergillus tanneri NIH 1004.</title>
        <authorList>
            <person name="Mounaud S."/>
            <person name="Singh I."/>
            <person name="Joardar V."/>
            <person name="Pakala S."/>
            <person name="Pakala S."/>
            <person name="Venepally P."/>
            <person name="Hoover J."/>
            <person name="Nierman W."/>
            <person name="Chung J."/>
            <person name="Losada L."/>
        </authorList>
    </citation>
    <scope>NUCLEOTIDE SEQUENCE [LARGE SCALE GENOMIC DNA]</scope>
    <source>
        <strain evidence="3 4">NIH1004</strain>
    </source>
</reference>
<gene>
    <name evidence="3" type="ORF">EYZ11_011703</name>
</gene>
<dbReference type="SUPFAM" id="SSF53901">
    <property type="entry name" value="Thiolase-like"/>
    <property type="match status" value="2"/>
</dbReference>
<keyword evidence="1" id="KW-0808">Transferase</keyword>
<dbReference type="InterPro" id="IPR001099">
    <property type="entry name" value="Chalcone/stilbene_synt_N"/>
</dbReference>